<organism evidence="1 2">
    <name type="scientific">Solanum bulbocastanum</name>
    <name type="common">Wild potato</name>
    <dbReference type="NCBI Taxonomy" id="147425"/>
    <lineage>
        <taxon>Eukaryota</taxon>
        <taxon>Viridiplantae</taxon>
        <taxon>Streptophyta</taxon>
        <taxon>Embryophyta</taxon>
        <taxon>Tracheophyta</taxon>
        <taxon>Spermatophyta</taxon>
        <taxon>Magnoliopsida</taxon>
        <taxon>eudicotyledons</taxon>
        <taxon>Gunneridae</taxon>
        <taxon>Pentapetalae</taxon>
        <taxon>asterids</taxon>
        <taxon>lamiids</taxon>
        <taxon>Solanales</taxon>
        <taxon>Solanaceae</taxon>
        <taxon>Solanoideae</taxon>
        <taxon>Solaneae</taxon>
        <taxon>Solanum</taxon>
    </lineage>
</organism>
<dbReference type="Proteomes" id="UP001371456">
    <property type="component" value="Unassembled WGS sequence"/>
</dbReference>
<proteinExistence type="predicted"/>
<evidence type="ECO:0000313" key="2">
    <source>
        <dbReference type="Proteomes" id="UP001371456"/>
    </source>
</evidence>
<accession>A0AAN8TBG1</accession>
<protein>
    <submittedName>
        <fullName evidence="1">Uncharacterized protein</fullName>
    </submittedName>
</protein>
<dbReference type="EMBL" id="JBANQN010000007">
    <property type="protein sequence ID" value="KAK6784745.1"/>
    <property type="molecule type" value="Genomic_DNA"/>
</dbReference>
<reference evidence="1 2" key="1">
    <citation type="submission" date="2024-02" db="EMBL/GenBank/DDBJ databases">
        <title>de novo genome assembly of Solanum bulbocastanum strain 11H21.</title>
        <authorList>
            <person name="Hosaka A.J."/>
        </authorList>
    </citation>
    <scope>NUCLEOTIDE SEQUENCE [LARGE SCALE GENOMIC DNA]</scope>
    <source>
        <tissue evidence="1">Young leaves</tissue>
    </source>
</reference>
<comment type="caution">
    <text evidence="1">The sequence shown here is derived from an EMBL/GenBank/DDBJ whole genome shotgun (WGS) entry which is preliminary data.</text>
</comment>
<name>A0AAN8TBG1_SOLBU</name>
<dbReference type="AlphaFoldDB" id="A0AAN8TBG1"/>
<sequence length="35" mass="4097">MKIKNKFITLSINVYNLNRIFYGLAGMPLKNIVIR</sequence>
<keyword evidence="2" id="KW-1185">Reference proteome</keyword>
<gene>
    <name evidence="1" type="ORF">RDI58_018200</name>
</gene>
<evidence type="ECO:0000313" key="1">
    <source>
        <dbReference type="EMBL" id="KAK6784745.1"/>
    </source>
</evidence>